<keyword evidence="3" id="KW-0221">Differentiation</keyword>
<protein>
    <submittedName>
        <fullName evidence="5">Uncharacterized protein</fullName>
    </submittedName>
</protein>
<dbReference type="GO" id="GO:0030154">
    <property type="term" value="P:cell differentiation"/>
    <property type="evidence" value="ECO:0007669"/>
    <property type="project" value="UniProtKB-KW"/>
</dbReference>
<proteinExistence type="inferred from homology"/>
<keyword evidence="4" id="KW-0472">Membrane</keyword>
<evidence type="ECO:0000313" key="6">
    <source>
        <dbReference type="Proteomes" id="UP001327560"/>
    </source>
</evidence>
<reference evidence="5 6" key="1">
    <citation type="submission" date="2023-10" db="EMBL/GenBank/DDBJ databases">
        <title>Chromosome-scale genome assembly provides insights into flower coloration mechanisms of Canna indica.</title>
        <authorList>
            <person name="Li C."/>
        </authorList>
    </citation>
    <scope>NUCLEOTIDE SEQUENCE [LARGE SCALE GENOMIC DNA]</scope>
    <source>
        <tissue evidence="5">Flower</tissue>
    </source>
</reference>
<dbReference type="PANTHER" id="PTHR34359">
    <property type="entry name" value="CLAVATA3/ESR (CLE)-RELATED PROTEIN 10"/>
    <property type="match status" value="1"/>
</dbReference>
<keyword evidence="4" id="KW-1133">Transmembrane helix</keyword>
<comment type="similarity">
    <text evidence="1">Belongs to the CLV3/ESR signal peptide family.</text>
</comment>
<name>A0AAQ3JNU0_9LILI</name>
<dbReference type="AlphaFoldDB" id="A0AAQ3JNU0"/>
<dbReference type="Proteomes" id="UP001327560">
    <property type="component" value="Chromosome 1"/>
</dbReference>
<sequence>MEKAPILRVYDAPPLPSPPLPESSCNFIMKLNWKRMMKSFIVSTSTMSTFLLLLLATEITFSEEHGTPDSVQVCKHYLHQHRDHVGRPPVSWQHGVPSWCSRSQQNLPAADDIDPRYGVEKQRIPTGPNPLHN</sequence>
<dbReference type="EMBL" id="CP136890">
    <property type="protein sequence ID" value="WOK92309.1"/>
    <property type="molecule type" value="Genomic_DNA"/>
</dbReference>
<gene>
    <name evidence="5" type="ORF">Cni_G01000</name>
</gene>
<evidence type="ECO:0000256" key="1">
    <source>
        <dbReference type="ARBA" id="ARBA00005416"/>
    </source>
</evidence>
<evidence type="ECO:0000256" key="3">
    <source>
        <dbReference type="ARBA" id="ARBA00022782"/>
    </source>
</evidence>
<evidence type="ECO:0000313" key="5">
    <source>
        <dbReference type="EMBL" id="WOK92309.1"/>
    </source>
</evidence>
<accession>A0AAQ3JNU0</accession>
<keyword evidence="4" id="KW-0812">Transmembrane</keyword>
<keyword evidence="2" id="KW-0217">Developmental protein</keyword>
<evidence type="ECO:0000256" key="2">
    <source>
        <dbReference type="ARBA" id="ARBA00022473"/>
    </source>
</evidence>
<feature type="transmembrane region" description="Helical" evidence="4">
    <location>
        <begin position="39"/>
        <end position="57"/>
    </location>
</feature>
<keyword evidence="6" id="KW-1185">Reference proteome</keyword>
<dbReference type="InterPro" id="IPR039618">
    <property type="entry name" value="CLE9-13"/>
</dbReference>
<dbReference type="PANTHER" id="PTHR34359:SF28">
    <property type="entry name" value="CLAVATA3_ESR (CLE)-RELATED PROTEIN 12"/>
    <property type="match status" value="1"/>
</dbReference>
<organism evidence="5 6">
    <name type="scientific">Canna indica</name>
    <name type="common">Indian-shot</name>
    <dbReference type="NCBI Taxonomy" id="4628"/>
    <lineage>
        <taxon>Eukaryota</taxon>
        <taxon>Viridiplantae</taxon>
        <taxon>Streptophyta</taxon>
        <taxon>Embryophyta</taxon>
        <taxon>Tracheophyta</taxon>
        <taxon>Spermatophyta</taxon>
        <taxon>Magnoliopsida</taxon>
        <taxon>Liliopsida</taxon>
        <taxon>Zingiberales</taxon>
        <taxon>Cannaceae</taxon>
        <taxon>Canna</taxon>
    </lineage>
</organism>
<evidence type="ECO:0000256" key="4">
    <source>
        <dbReference type="SAM" id="Phobius"/>
    </source>
</evidence>